<evidence type="ECO:0000313" key="3">
    <source>
        <dbReference type="Proteomes" id="UP000642284"/>
    </source>
</evidence>
<feature type="compositionally biased region" description="Polar residues" evidence="1">
    <location>
        <begin position="1"/>
        <end position="21"/>
    </location>
</feature>
<name>A0ABR7SG37_9ACTN</name>
<evidence type="ECO:0000256" key="1">
    <source>
        <dbReference type="SAM" id="MobiDB-lite"/>
    </source>
</evidence>
<keyword evidence="3" id="KW-1185">Reference proteome</keyword>
<dbReference type="Proteomes" id="UP000642284">
    <property type="component" value="Unassembled WGS sequence"/>
</dbReference>
<gene>
    <name evidence="2" type="ORF">H9Y04_17970</name>
</gene>
<accession>A0ABR7SG37</accession>
<organism evidence="2 3">
    <name type="scientific">Streptomyces polyasparticus</name>
    <dbReference type="NCBI Taxonomy" id="2767826"/>
    <lineage>
        <taxon>Bacteria</taxon>
        <taxon>Bacillati</taxon>
        <taxon>Actinomycetota</taxon>
        <taxon>Actinomycetes</taxon>
        <taxon>Kitasatosporales</taxon>
        <taxon>Streptomycetaceae</taxon>
        <taxon>Streptomyces</taxon>
    </lineage>
</organism>
<dbReference type="EMBL" id="JACTVJ010000007">
    <property type="protein sequence ID" value="MBC9714450.1"/>
    <property type="molecule type" value="Genomic_DNA"/>
</dbReference>
<proteinExistence type="predicted"/>
<sequence length="59" mass="6460">MQQPSHDLTSAPMSSRPTQMTARERALTRVCEGFRTTISPHSAARLADLMPLTTYAKAA</sequence>
<reference evidence="2 3" key="1">
    <citation type="submission" date="2020-08" db="EMBL/GenBank/DDBJ databases">
        <title>Genemic of Streptomyces polyaspartic.</title>
        <authorList>
            <person name="Liu W."/>
        </authorList>
    </citation>
    <scope>NUCLEOTIDE SEQUENCE [LARGE SCALE GENOMIC DNA]</scope>
    <source>
        <strain evidence="2 3">TRM66268-LWL</strain>
    </source>
</reference>
<protein>
    <submittedName>
        <fullName evidence="2">Uncharacterized protein</fullName>
    </submittedName>
</protein>
<dbReference type="RefSeq" id="WP_214661301.1">
    <property type="nucleotide sequence ID" value="NZ_JACTVJ010000007.1"/>
</dbReference>
<comment type="caution">
    <text evidence="2">The sequence shown here is derived from an EMBL/GenBank/DDBJ whole genome shotgun (WGS) entry which is preliminary data.</text>
</comment>
<evidence type="ECO:0000313" key="2">
    <source>
        <dbReference type="EMBL" id="MBC9714450.1"/>
    </source>
</evidence>
<feature type="region of interest" description="Disordered" evidence="1">
    <location>
        <begin position="1"/>
        <end position="22"/>
    </location>
</feature>